<dbReference type="EMBL" id="PQFF01000298">
    <property type="protein sequence ID" value="RHZ64124.1"/>
    <property type="molecule type" value="Genomic_DNA"/>
</dbReference>
<evidence type="ECO:0000256" key="1">
    <source>
        <dbReference type="SAM" id="Phobius"/>
    </source>
</evidence>
<proteinExistence type="predicted"/>
<sequence length="351" mass="40158">MAEKYSKTYTIISIIFALVTAIYIGSQASYFIDFLFNPKERYFGIPILDNLLNYLVAIFLEAINDPTSLLYHHYGTPLFIVVLYTYALEASIPSTSGLITQYLLFATCSQFVAVSITIPLLWIPAWIASENRKSNLTEQQQQQQQPVTTNTLNPTHVDRIFWGIFITTMVSMVAMDFYTNPTLQLWSIIFFQFAPMLAMVFWKRKPQEISPEIAELNIIEGYKQAANYYLLLFGISVYSWIYFWVHGSDNNFLYINTLITQFFNGESAPGSNLLFADLFFVGVSMIYWVYLVEGAKFTSRFGTLLWNCVVLSPGGAIALYNYERYLMKSNGKDINSRSRYGSTSNEATPLL</sequence>
<dbReference type="Proteomes" id="UP000266861">
    <property type="component" value="Unassembled WGS sequence"/>
</dbReference>
<feature type="transmembrane region" description="Helical" evidence="1">
    <location>
        <begin position="12"/>
        <end position="36"/>
    </location>
</feature>
<evidence type="ECO:0000313" key="2">
    <source>
        <dbReference type="EMBL" id="RHZ64124.1"/>
    </source>
</evidence>
<keyword evidence="3" id="KW-1185">Reference proteome</keyword>
<feature type="transmembrane region" description="Helical" evidence="1">
    <location>
        <begin position="69"/>
        <end position="87"/>
    </location>
</feature>
<feature type="transmembrane region" description="Helical" evidence="1">
    <location>
        <begin position="304"/>
        <end position="322"/>
    </location>
</feature>
<keyword evidence="1" id="KW-0472">Membrane</keyword>
<feature type="transmembrane region" description="Helical" evidence="1">
    <location>
        <begin position="273"/>
        <end position="292"/>
    </location>
</feature>
<comment type="caution">
    <text evidence="2">The sequence shown here is derived from an EMBL/GenBank/DDBJ whole genome shotgun (WGS) entry which is preliminary data.</text>
</comment>
<dbReference type="OrthoDB" id="2333081at2759"/>
<dbReference type="STRING" id="1348612.A0A397HS18"/>
<feature type="transmembrane region" description="Helical" evidence="1">
    <location>
        <begin position="184"/>
        <end position="202"/>
    </location>
</feature>
<dbReference type="AlphaFoldDB" id="A0A397HS18"/>
<feature type="transmembrane region" description="Helical" evidence="1">
    <location>
        <begin position="226"/>
        <end position="245"/>
    </location>
</feature>
<feature type="transmembrane region" description="Helical" evidence="1">
    <location>
        <begin position="99"/>
        <end position="123"/>
    </location>
</feature>
<protein>
    <submittedName>
        <fullName evidence="2">Uncharacterized protein</fullName>
    </submittedName>
</protein>
<feature type="transmembrane region" description="Helical" evidence="1">
    <location>
        <begin position="42"/>
        <end position="62"/>
    </location>
</feature>
<keyword evidence="1" id="KW-0812">Transmembrane</keyword>
<reference evidence="2 3" key="1">
    <citation type="submission" date="2018-08" db="EMBL/GenBank/DDBJ databases">
        <title>Genome and evolution of the arbuscular mycorrhizal fungus Diversispora epigaea (formerly Glomus versiforme) and its bacterial endosymbionts.</title>
        <authorList>
            <person name="Sun X."/>
            <person name="Fei Z."/>
            <person name="Harrison M."/>
        </authorList>
    </citation>
    <scope>NUCLEOTIDE SEQUENCE [LARGE SCALE GENOMIC DNA]</scope>
    <source>
        <strain evidence="2 3">IT104</strain>
    </source>
</reference>
<keyword evidence="1" id="KW-1133">Transmembrane helix</keyword>
<gene>
    <name evidence="2" type="ORF">Glove_326g136</name>
</gene>
<organism evidence="2 3">
    <name type="scientific">Diversispora epigaea</name>
    <dbReference type="NCBI Taxonomy" id="1348612"/>
    <lineage>
        <taxon>Eukaryota</taxon>
        <taxon>Fungi</taxon>
        <taxon>Fungi incertae sedis</taxon>
        <taxon>Mucoromycota</taxon>
        <taxon>Glomeromycotina</taxon>
        <taxon>Glomeromycetes</taxon>
        <taxon>Diversisporales</taxon>
        <taxon>Diversisporaceae</taxon>
        <taxon>Diversispora</taxon>
    </lineage>
</organism>
<feature type="transmembrane region" description="Helical" evidence="1">
    <location>
        <begin position="160"/>
        <end position="178"/>
    </location>
</feature>
<evidence type="ECO:0000313" key="3">
    <source>
        <dbReference type="Proteomes" id="UP000266861"/>
    </source>
</evidence>
<accession>A0A397HS18</accession>
<name>A0A397HS18_9GLOM</name>